<reference evidence="4" key="1">
    <citation type="submission" date="2019-09" db="EMBL/GenBank/DDBJ databases">
        <title>Distinct polysaccharide growth profiles of human intestinal Prevotella copri isolates.</title>
        <authorList>
            <person name="Fehlner-Peach H."/>
            <person name="Magnabosco C."/>
            <person name="Raghavan V."/>
            <person name="Scher J.U."/>
            <person name="Tett A."/>
            <person name="Cox L.M."/>
            <person name="Gottsegen C."/>
            <person name="Watters A."/>
            <person name="Wiltshire- Gordon J.D."/>
            <person name="Segata N."/>
            <person name="Bonneau R."/>
            <person name="Littman D.R."/>
        </authorList>
    </citation>
    <scope>NUCLEOTIDE SEQUENCE [LARGE SCALE GENOMIC DNA]</scope>
    <source>
        <strain evidence="4">iAA108</strain>
    </source>
</reference>
<feature type="signal peptide" evidence="2">
    <location>
        <begin position="1"/>
        <end position="28"/>
    </location>
</feature>
<name>A0AA90V023_9BACT</name>
<organism evidence="3 4">
    <name type="scientific">Segatella copri</name>
    <dbReference type="NCBI Taxonomy" id="165179"/>
    <lineage>
        <taxon>Bacteria</taxon>
        <taxon>Pseudomonadati</taxon>
        <taxon>Bacteroidota</taxon>
        <taxon>Bacteroidia</taxon>
        <taxon>Bacteroidales</taxon>
        <taxon>Prevotellaceae</taxon>
        <taxon>Segatella</taxon>
    </lineage>
</organism>
<dbReference type="RefSeq" id="WP_153119766.1">
    <property type="nucleotide sequence ID" value="NZ_VZCC01000108.1"/>
</dbReference>
<dbReference type="PANTHER" id="PTHR36842">
    <property type="entry name" value="PROTEIN TOLB HOMOLOG"/>
    <property type="match status" value="1"/>
</dbReference>
<evidence type="ECO:0000313" key="3">
    <source>
        <dbReference type="EMBL" id="MQN85361.1"/>
    </source>
</evidence>
<proteinExistence type="inferred from homology"/>
<dbReference type="EMBL" id="VZCC01000108">
    <property type="protein sequence ID" value="MQN85361.1"/>
    <property type="molecule type" value="Genomic_DNA"/>
</dbReference>
<dbReference type="Gene3D" id="2.120.10.30">
    <property type="entry name" value="TolB, C-terminal domain"/>
    <property type="match status" value="2"/>
</dbReference>
<dbReference type="AlphaFoldDB" id="A0AA90V023"/>
<feature type="chain" id="PRO_5041696779" evidence="2">
    <location>
        <begin position="29"/>
        <end position="484"/>
    </location>
</feature>
<accession>A0AA90V023</accession>
<evidence type="ECO:0000313" key="4">
    <source>
        <dbReference type="Proteomes" id="UP000421408"/>
    </source>
</evidence>
<dbReference type="PANTHER" id="PTHR36842:SF1">
    <property type="entry name" value="PROTEIN TOLB"/>
    <property type="match status" value="1"/>
</dbReference>
<sequence length="484" mass="55160">MKKLYTSYISKLSCLTFLACLLFSCSHRVEVTKQLATTPHIFPDYQEVTIPQNIAPLHFRVEKEVGEVVAAKFSTDGGKVVEVEADGNDICMDAKDWRELVKDAHQLSVQVIVERNGVGGAYKPFRVEVSKDFIDSYLAYRLIEPGYEKWYKMGIYQRQLSSYEQTPIIENSQTGNNCMNCHSFMQQNPKYTMLHLRGGDMGGTYVTKHEGDELEKMKFDANRIKSLVYPSWHPSGRFIAFSTNDTHQSFHSSDKNRIEVYDQSSDIVVVSDIDEASSQIITSPLLSSKEHFETYPCFSPDGKTLYFCSADSVEMLRCYKDVKYSICSIAFDAEKKSFGNQVDTLFSAHLTGKSAVMPRVSPDGKWMVVTVADYGCFPIWHHEADFCIINLQTKECQPLSAANSRDTESYHSWSSNGRWLVFGSRRVNGLYTMPYICHIDKNGKASKPFLLPQKSPDFYDKCLKSFNIPEFVKDKVELKDIEKK</sequence>
<evidence type="ECO:0000256" key="2">
    <source>
        <dbReference type="SAM" id="SignalP"/>
    </source>
</evidence>
<dbReference type="SUPFAM" id="SSF82171">
    <property type="entry name" value="DPP6 N-terminal domain-like"/>
    <property type="match status" value="1"/>
</dbReference>
<dbReference type="Proteomes" id="UP000421408">
    <property type="component" value="Unassembled WGS sequence"/>
</dbReference>
<protein>
    <submittedName>
        <fullName evidence="3">Uncharacterized protein</fullName>
    </submittedName>
</protein>
<gene>
    <name evidence="3" type="ORF">F7D74_15555</name>
</gene>
<keyword evidence="2" id="KW-0732">Signal</keyword>
<dbReference type="InterPro" id="IPR011659">
    <property type="entry name" value="WD40"/>
</dbReference>
<comment type="similarity">
    <text evidence="1">Belongs to the TolB family.</text>
</comment>
<dbReference type="InterPro" id="IPR011042">
    <property type="entry name" value="6-blade_b-propeller_TolB-like"/>
</dbReference>
<comment type="caution">
    <text evidence="3">The sequence shown here is derived from an EMBL/GenBank/DDBJ whole genome shotgun (WGS) entry which is preliminary data.</text>
</comment>
<evidence type="ECO:0000256" key="1">
    <source>
        <dbReference type="ARBA" id="ARBA00009820"/>
    </source>
</evidence>
<dbReference type="PROSITE" id="PS51257">
    <property type="entry name" value="PROKAR_LIPOPROTEIN"/>
    <property type="match status" value="1"/>
</dbReference>
<dbReference type="Pfam" id="PF07676">
    <property type="entry name" value="PD40"/>
    <property type="match status" value="2"/>
</dbReference>